<keyword evidence="6" id="KW-0694">RNA-binding</keyword>
<name>G7DSP0_MIXOS</name>
<dbReference type="SMART" id="SM00490">
    <property type="entry name" value="HELICc"/>
    <property type="match status" value="1"/>
</dbReference>
<reference evidence="14 15" key="2">
    <citation type="journal article" date="2012" name="Open Biol.">
        <title>Characteristics of nucleosomes and linker DNA regions on the genome of the basidiomycete Mixia osmundae revealed by mono- and dinucleosome mapping.</title>
        <authorList>
            <person name="Nishida H."/>
            <person name="Kondo S."/>
            <person name="Matsumoto T."/>
            <person name="Suzuki Y."/>
            <person name="Yoshikawa H."/>
            <person name="Taylor T.D."/>
            <person name="Sugiyama J."/>
        </authorList>
    </citation>
    <scope>NUCLEOTIDE SEQUENCE [LARGE SCALE GENOMIC DNA]</scope>
    <source>
        <strain evidence="15">CBS 9802 / IAM 14324 / JCM 22182 / KY 12970</strain>
    </source>
</reference>
<comment type="catalytic activity">
    <reaction evidence="7">
        <text>ATP + H2O = ADP + phosphate + H(+)</text>
        <dbReference type="Rhea" id="RHEA:13065"/>
        <dbReference type="ChEBI" id="CHEBI:15377"/>
        <dbReference type="ChEBI" id="CHEBI:15378"/>
        <dbReference type="ChEBI" id="CHEBI:30616"/>
        <dbReference type="ChEBI" id="CHEBI:43474"/>
        <dbReference type="ChEBI" id="CHEBI:456216"/>
        <dbReference type="EC" id="3.6.4.13"/>
    </reaction>
</comment>
<dbReference type="AlphaFoldDB" id="G7DSP0"/>
<feature type="domain" description="Helicase C-terminal" evidence="12">
    <location>
        <begin position="371"/>
        <end position="527"/>
    </location>
</feature>
<evidence type="ECO:0000259" key="12">
    <source>
        <dbReference type="PROSITE" id="PS51194"/>
    </source>
</evidence>
<feature type="region of interest" description="Disordered" evidence="10">
    <location>
        <begin position="80"/>
        <end position="110"/>
    </location>
</feature>
<comment type="caution">
    <text evidence="14">The sequence shown here is derived from an EMBL/GenBank/DDBJ whole genome shotgun (WGS) entry which is preliminary data.</text>
</comment>
<dbReference type="Pfam" id="PF00270">
    <property type="entry name" value="DEAD"/>
    <property type="match status" value="1"/>
</dbReference>
<dbReference type="PROSITE" id="PS00039">
    <property type="entry name" value="DEAD_ATP_HELICASE"/>
    <property type="match status" value="1"/>
</dbReference>
<dbReference type="PANTHER" id="PTHR47958">
    <property type="entry name" value="ATP-DEPENDENT RNA HELICASE DBP3"/>
    <property type="match status" value="1"/>
</dbReference>
<evidence type="ECO:0000256" key="3">
    <source>
        <dbReference type="ARBA" id="ARBA00022801"/>
    </source>
</evidence>
<evidence type="ECO:0000256" key="7">
    <source>
        <dbReference type="ARBA" id="ARBA00047984"/>
    </source>
</evidence>
<evidence type="ECO:0000256" key="1">
    <source>
        <dbReference type="ARBA" id="ARBA00012552"/>
    </source>
</evidence>
<dbReference type="SUPFAM" id="SSF52540">
    <property type="entry name" value="P-loop containing nucleoside triphosphate hydrolases"/>
    <property type="match status" value="1"/>
</dbReference>
<evidence type="ECO:0000256" key="4">
    <source>
        <dbReference type="ARBA" id="ARBA00022806"/>
    </source>
</evidence>
<evidence type="ECO:0000256" key="5">
    <source>
        <dbReference type="ARBA" id="ARBA00022840"/>
    </source>
</evidence>
<accession>G7DSP0</accession>
<keyword evidence="5 9" id="KW-0067">ATP-binding</keyword>
<organism evidence="14 15">
    <name type="scientific">Mixia osmundae (strain CBS 9802 / IAM 14324 / JCM 22182 / KY 12970)</name>
    <dbReference type="NCBI Taxonomy" id="764103"/>
    <lineage>
        <taxon>Eukaryota</taxon>
        <taxon>Fungi</taxon>
        <taxon>Dikarya</taxon>
        <taxon>Basidiomycota</taxon>
        <taxon>Pucciniomycotina</taxon>
        <taxon>Mixiomycetes</taxon>
        <taxon>Mixiales</taxon>
        <taxon>Mixiaceae</taxon>
        <taxon>Mixia</taxon>
    </lineage>
</organism>
<evidence type="ECO:0000256" key="8">
    <source>
        <dbReference type="PROSITE-ProRule" id="PRU00552"/>
    </source>
</evidence>
<dbReference type="Pfam" id="PF00271">
    <property type="entry name" value="Helicase_C"/>
    <property type="match status" value="1"/>
</dbReference>
<feature type="region of interest" description="Disordered" evidence="10">
    <location>
        <begin position="18"/>
        <end position="63"/>
    </location>
</feature>
<reference evidence="14 15" key="1">
    <citation type="journal article" date="2011" name="J. Gen. Appl. Microbiol.">
        <title>Draft genome sequencing of the enigmatic basidiomycete Mixia osmundae.</title>
        <authorList>
            <person name="Nishida H."/>
            <person name="Nagatsuka Y."/>
            <person name="Sugiyama J."/>
        </authorList>
    </citation>
    <scope>NUCLEOTIDE SEQUENCE [LARGE SCALE GENOMIC DNA]</scope>
    <source>
        <strain evidence="15">CBS 9802 / IAM 14324 / JCM 22182 / KY 12970</strain>
    </source>
</reference>
<protein>
    <recommendedName>
        <fullName evidence="1">RNA helicase</fullName>
        <ecNumber evidence="1">3.6.4.13</ecNumber>
    </recommendedName>
</protein>
<dbReference type="InterPro" id="IPR011545">
    <property type="entry name" value="DEAD/DEAH_box_helicase_dom"/>
</dbReference>
<dbReference type="CDD" id="cd18787">
    <property type="entry name" value="SF2_C_DEAD"/>
    <property type="match status" value="1"/>
</dbReference>
<feature type="domain" description="Helicase ATP-binding" evidence="11">
    <location>
        <begin position="173"/>
        <end position="343"/>
    </location>
</feature>
<keyword evidence="15" id="KW-1185">Reference proteome</keyword>
<feature type="domain" description="DEAD-box RNA helicase Q" evidence="13">
    <location>
        <begin position="140"/>
        <end position="168"/>
    </location>
</feature>
<proteinExistence type="inferred from homology"/>
<evidence type="ECO:0000256" key="6">
    <source>
        <dbReference type="ARBA" id="ARBA00022884"/>
    </source>
</evidence>
<dbReference type="HOGENOM" id="CLU_003041_1_0_1"/>
<gene>
    <name evidence="14" type="primary">Mo00244</name>
    <name evidence="14" type="ORF">E5Q_00244</name>
</gene>
<evidence type="ECO:0000259" key="13">
    <source>
        <dbReference type="PROSITE" id="PS51195"/>
    </source>
</evidence>
<dbReference type="OrthoDB" id="10265785at2759"/>
<dbReference type="PROSITE" id="PS51195">
    <property type="entry name" value="Q_MOTIF"/>
    <property type="match status" value="1"/>
</dbReference>
<dbReference type="eggNOG" id="KOG0332">
    <property type="taxonomic scope" value="Eukaryota"/>
</dbReference>
<dbReference type="InterPro" id="IPR000629">
    <property type="entry name" value="RNA-helicase_DEAD-box_CS"/>
</dbReference>
<evidence type="ECO:0000256" key="9">
    <source>
        <dbReference type="RuleBase" id="RU000492"/>
    </source>
</evidence>
<dbReference type="FunCoup" id="G7DSP0">
    <property type="interactions" value="332"/>
</dbReference>
<evidence type="ECO:0000259" key="11">
    <source>
        <dbReference type="PROSITE" id="PS51192"/>
    </source>
</evidence>
<evidence type="ECO:0000256" key="2">
    <source>
        <dbReference type="ARBA" id="ARBA00022741"/>
    </source>
</evidence>
<keyword evidence="2 9" id="KW-0547">Nucleotide-binding</keyword>
<dbReference type="EC" id="3.6.4.13" evidence="1"/>
<dbReference type="InterPro" id="IPR027417">
    <property type="entry name" value="P-loop_NTPase"/>
</dbReference>
<keyword evidence="4 9" id="KW-0347">Helicase</keyword>
<comment type="similarity">
    <text evidence="9">Belongs to the DEAD box helicase family.</text>
</comment>
<dbReference type="InterPro" id="IPR001650">
    <property type="entry name" value="Helicase_C-like"/>
</dbReference>
<dbReference type="PROSITE" id="PS51194">
    <property type="entry name" value="HELICASE_CTER"/>
    <property type="match status" value="1"/>
</dbReference>
<dbReference type="Proteomes" id="UP000009131">
    <property type="component" value="Unassembled WGS sequence"/>
</dbReference>
<dbReference type="FunFam" id="3.40.50.300:FF:000849">
    <property type="entry name" value="ATP-dependent RNA helicase DBP5"/>
    <property type="match status" value="1"/>
</dbReference>
<dbReference type="GO" id="GO:0003724">
    <property type="term" value="F:RNA helicase activity"/>
    <property type="evidence" value="ECO:0007669"/>
    <property type="project" value="UniProtKB-EC"/>
</dbReference>
<evidence type="ECO:0000313" key="15">
    <source>
        <dbReference type="Proteomes" id="UP000009131"/>
    </source>
</evidence>
<dbReference type="PROSITE" id="PS51192">
    <property type="entry name" value="HELICASE_ATP_BIND_1"/>
    <property type="match status" value="1"/>
</dbReference>
<feature type="compositionally biased region" description="Polar residues" evidence="10">
    <location>
        <begin position="24"/>
        <end position="36"/>
    </location>
</feature>
<dbReference type="InterPro" id="IPR014014">
    <property type="entry name" value="RNA_helicase_DEAD_Q_motif"/>
</dbReference>
<sequence>MAGADGLGSLMDRLSTLSAEDRAANNTQLGLTTPSGLGTEPGPSKIEPKAALETATTESLPSKVSPVLTPAIKSAILPESDKATPAVTTEIAGPASPETAPKDAPPPEPMPSLLQSYAEEVQVTLADQQADPSSPLYSVKTFEDLNLKPELLKGVYKLGFQKPSKIQERALPLLLQEPPRNMIGQSQSGTGKTAAFALTMLSRIDTTLRQPQAICLAPARELAMQILDVVKSMGQYTNVETFNATKGAVFRGQRISAQIIVGTPGTVIDMLRQRSLDVTKIRVFVLDEADNMLEQGSMSDQCITLKNQIARASPKAQIVLFSATFNEIVREFAARFAPQANTIALKREEVTLDAIKQFFMDCDSEQHKYEVLVELYSLLTIGQSIIFTRRRDTADKIASRMTSEGHKVVSLHGQLETYERDAVMESFREGKNKVLITTNVLSRGIDVMQVNMVVNYDMPTTQRGEPDPETYIHRIGRTGRFGRQGISINFVHDHRSFQEMEAIQAATGREILRVETSDFEVMEKTLKDALKGKS</sequence>
<dbReference type="InParanoid" id="G7DSP0"/>
<dbReference type="SMART" id="SM00487">
    <property type="entry name" value="DEXDc"/>
    <property type="match status" value="1"/>
</dbReference>
<evidence type="ECO:0000313" key="14">
    <source>
        <dbReference type="EMBL" id="GAA93600.1"/>
    </source>
</evidence>
<dbReference type="CDD" id="cd17963">
    <property type="entry name" value="DEADc_DDX19_DDX25"/>
    <property type="match status" value="1"/>
</dbReference>
<dbReference type="GO" id="GO:0005524">
    <property type="term" value="F:ATP binding"/>
    <property type="evidence" value="ECO:0007669"/>
    <property type="project" value="UniProtKB-KW"/>
</dbReference>
<dbReference type="Gene3D" id="3.40.50.300">
    <property type="entry name" value="P-loop containing nucleotide triphosphate hydrolases"/>
    <property type="match status" value="2"/>
</dbReference>
<dbReference type="GO" id="GO:0016787">
    <property type="term" value="F:hydrolase activity"/>
    <property type="evidence" value="ECO:0007669"/>
    <property type="project" value="UniProtKB-KW"/>
</dbReference>
<dbReference type="STRING" id="764103.G7DSP0"/>
<dbReference type="GO" id="GO:0003723">
    <property type="term" value="F:RNA binding"/>
    <property type="evidence" value="ECO:0007669"/>
    <property type="project" value="UniProtKB-KW"/>
</dbReference>
<evidence type="ECO:0000256" key="10">
    <source>
        <dbReference type="SAM" id="MobiDB-lite"/>
    </source>
</evidence>
<dbReference type="InterPro" id="IPR014001">
    <property type="entry name" value="Helicase_ATP-bd"/>
</dbReference>
<keyword evidence="3 9" id="KW-0378">Hydrolase</keyword>
<feature type="short sequence motif" description="Q motif" evidence="8">
    <location>
        <begin position="140"/>
        <end position="168"/>
    </location>
</feature>
<dbReference type="EMBL" id="BABT02000007">
    <property type="protein sequence ID" value="GAA93600.1"/>
    <property type="molecule type" value="Genomic_DNA"/>
</dbReference>